<protein>
    <submittedName>
        <fullName evidence="4">Alginate lyase-domain-containing protein</fullName>
    </submittedName>
</protein>
<accession>A0A433QGX7</accession>
<organism evidence="4 5">
    <name type="scientific">Jimgerdemannia flammicorona</name>
    <dbReference type="NCBI Taxonomy" id="994334"/>
    <lineage>
        <taxon>Eukaryota</taxon>
        <taxon>Fungi</taxon>
        <taxon>Fungi incertae sedis</taxon>
        <taxon>Mucoromycota</taxon>
        <taxon>Mucoromycotina</taxon>
        <taxon>Endogonomycetes</taxon>
        <taxon>Endogonales</taxon>
        <taxon>Endogonaceae</taxon>
        <taxon>Jimgerdemannia</taxon>
    </lineage>
</organism>
<evidence type="ECO:0000256" key="1">
    <source>
        <dbReference type="ARBA" id="ARBA00022729"/>
    </source>
</evidence>
<comment type="caution">
    <text evidence="4">The sequence shown here is derived from an EMBL/GenBank/DDBJ whole genome shotgun (WGS) entry which is preliminary data.</text>
</comment>
<dbReference type="AlphaFoldDB" id="A0A433QGX7"/>
<name>A0A433QGX7_9FUNG</name>
<keyword evidence="5" id="KW-1185">Reference proteome</keyword>
<evidence type="ECO:0000256" key="2">
    <source>
        <dbReference type="ARBA" id="ARBA00023239"/>
    </source>
</evidence>
<reference evidence="4 5" key="1">
    <citation type="journal article" date="2018" name="New Phytol.">
        <title>Phylogenomics of Endogonaceae and evolution of mycorrhizas within Mucoromycota.</title>
        <authorList>
            <person name="Chang Y."/>
            <person name="Desiro A."/>
            <person name="Na H."/>
            <person name="Sandor L."/>
            <person name="Lipzen A."/>
            <person name="Clum A."/>
            <person name="Barry K."/>
            <person name="Grigoriev I.V."/>
            <person name="Martin F.M."/>
            <person name="Stajich J.E."/>
            <person name="Smith M.E."/>
            <person name="Bonito G."/>
            <person name="Spatafora J.W."/>
        </authorList>
    </citation>
    <scope>NUCLEOTIDE SEQUENCE [LARGE SCALE GENOMIC DNA]</scope>
    <source>
        <strain evidence="4 5">AD002</strain>
    </source>
</reference>
<evidence type="ECO:0000313" key="4">
    <source>
        <dbReference type="EMBL" id="RUS29056.1"/>
    </source>
</evidence>
<dbReference type="EMBL" id="RBNJ01005701">
    <property type="protein sequence ID" value="RUS29056.1"/>
    <property type="molecule type" value="Genomic_DNA"/>
</dbReference>
<dbReference type="SUPFAM" id="SSF48230">
    <property type="entry name" value="Chondroitin AC/alginate lyase"/>
    <property type="match status" value="1"/>
</dbReference>
<dbReference type="InterPro" id="IPR008929">
    <property type="entry name" value="Chondroitin_lyas"/>
</dbReference>
<dbReference type="GO" id="GO:0016829">
    <property type="term" value="F:lyase activity"/>
    <property type="evidence" value="ECO:0007669"/>
    <property type="project" value="UniProtKB-KW"/>
</dbReference>
<keyword evidence="2 4" id="KW-0456">Lyase</keyword>
<keyword evidence="1" id="KW-0732">Signal</keyword>
<dbReference type="GO" id="GO:0042597">
    <property type="term" value="C:periplasmic space"/>
    <property type="evidence" value="ECO:0007669"/>
    <property type="project" value="InterPro"/>
</dbReference>
<dbReference type="InterPro" id="IPR008397">
    <property type="entry name" value="Alginate_lyase_dom"/>
</dbReference>
<dbReference type="Proteomes" id="UP000274822">
    <property type="component" value="Unassembled WGS sequence"/>
</dbReference>
<evidence type="ECO:0000259" key="3">
    <source>
        <dbReference type="Pfam" id="PF05426"/>
    </source>
</evidence>
<dbReference type="Pfam" id="PF05426">
    <property type="entry name" value="Alginate_lyase"/>
    <property type="match status" value="1"/>
</dbReference>
<evidence type="ECO:0000313" key="5">
    <source>
        <dbReference type="Proteomes" id="UP000274822"/>
    </source>
</evidence>
<feature type="domain" description="Alginate lyase" evidence="3">
    <location>
        <begin position="2"/>
        <end position="152"/>
    </location>
</feature>
<proteinExistence type="predicted"/>
<sequence length="204" mass="23224">MLSGIEIIKASKHWDKKTNSDLQKWFKKYSVWFETSPMGRKEGEGVNNHGTYYKAQLAAFSRFVGDDAKVKKILQSYITPMFDLQFNASGAQPYELRRVFSTRYSFFNLQGVMYLAKLGQSYGIDLWRHKNKSGAGIQTAVDFLIPLALNPKDDQSPAGLLPLLEDAENIYGGKKKYGNAIKKIRELTNGGDSLAEWILWNPEW</sequence>
<dbReference type="Gene3D" id="1.50.10.100">
    <property type="entry name" value="Chondroitin AC/alginate lyase"/>
    <property type="match status" value="1"/>
</dbReference>
<gene>
    <name evidence="4" type="ORF">BC938DRAFT_481115</name>
</gene>